<sequence length="179" mass="20301">MIYINDQPAPGQDGVEDADQQPAFFAVSPQKLFVMSLSTLGMYQVYWMYRHWQRVKQREGSDIWPFWRALFGYFFCYVLFRRIHDDCERAGVEGLAAGPLAAGWVVICLLWKLPEPYWLVSHAAILLLLPVQAAACRANEALAPGHARNDGYSGWNIAAIVLGGILWLLAIYGMFFIKN</sequence>
<keyword evidence="1" id="KW-1133">Transmembrane helix</keyword>
<proteinExistence type="predicted"/>
<dbReference type="RefSeq" id="WP_043575390.1">
    <property type="nucleotide sequence ID" value="NZ_CP142381.1"/>
</dbReference>
<accession>A0ABS7FA11</accession>
<feature type="transmembrane region" description="Helical" evidence="1">
    <location>
        <begin position="61"/>
        <end position="80"/>
    </location>
</feature>
<feature type="transmembrane region" description="Helical" evidence="1">
    <location>
        <begin position="92"/>
        <end position="110"/>
    </location>
</feature>
<gene>
    <name evidence="2" type="ORF">KIF53_04215</name>
</gene>
<dbReference type="EMBL" id="JAHDTB010000002">
    <property type="protein sequence ID" value="MBW8286826.1"/>
    <property type="molecule type" value="Genomic_DNA"/>
</dbReference>
<organism evidence="2 3">
    <name type="scientific">Chromobacterium subtsugae</name>
    <dbReference type="NCBI Taxonomy" id="251747"/>
    <lineage>
        <taxon>Bacteria</taxon>
        <taxon>Pseudomonadati</taxon>
        <taxon>Pseudomonadota</taxon>
        <taxon>Betaproteobacteria</taxon>
        <taxon>Neisseriales</taxon>
        <taxon>Chromobacteriaceae</taxon>
        <taxon>Chromobacterium</taxon>
    </lineage>
</organism>
<name>A0ABS7FA11_9NEIS</name>
<keyword evidence="1" id="KW-0812">Transmembrane</keyword>
<dbReference type="Proteomes" id="UP000711178">
    <property type="component" value="Unassembled WGS sequence"/>
</dbReference>
<protein>
    <recommendedName>
        <fullName evidence="4">DUF4234 domain-containing protein</fullName>
    </recommendedName>
</protein>
<evidence type="ECO:0008006" key="4">
    <source>
        <dbReference type="Google" id="ProtNLM"/>
    </source>
</evidence>
<evidence type="ECO:0000256" key="1">
    <source>
        <dbReference type="SAM" id="Phobius"/>
    </source>
</evidence>
<dbReference type="GeneID" id="89686999"/>
<keyword evidence="1" id="KW-0472">Membrane</keyword>
<keyword evidence="3" id="KW-1185">Reference proteome</keyword>
<comment type="caution">
    <text evidence="2">The sequence shown here is derived from an EMBL/GenBank/DDBJ whole genome shotgun (WGS) entry which is preliminary data.</text>
</comment>
<feature type="transmembrane region" description="Helical" evidence="1">
    <location>
        <begin position="32"/>
        <end position="49"/>
    </location>
</feature>
<reference evidence="2 3" key="1">
    <citation type="submission" date="2021-05" db="EMBL/GenBank/DDBJ databases">
        <title>Draft Whole Genome Sequencing Of Biosensor Chromobacterium violaceum Strain CV026 Reveals A Regulatory RNA In Chromobacterium violaceum Phenotype Regulatory Network.</title>
        <authorList>
            <person name="Hong K.W."/>
            <person name="Chan K.G."/>
            <person name="Chang C.-Y."/>
        </authorList>
    </citation>
    <scope>NUCLEOTIDE SEQUENCE [LARGE SCALE GENOMIC DNA]</scope>
    <source>
        <strain evidence="2 3">ATCC 31532</strain>
    </source>
</reference>
<evidence type="ECO:0000313" key="3">
    <source>
        <dbReference type="Proteomes" id="UP000711178"/>
    </source>
</evidence>
<evidence type="ECO:0000313" key="2">
    <source>
        <dbReference type="EMBL" id="MBW8286826.1"/>
    </source>
</evidence>
<feature type="transmembrane region" description="Helical" evidence="1">
    <location>
        <begin position="155"/>
        <end position="177"/>
    </location>
</feature>